<proteinExistence type="predicted"/>
<gene>
    <name evidence="2" type="ORF">HNO51_08320</name>
</gene>
<reference evidence="2 3" key="1">
    <citation type="journal article" date="2021" name="Front. Microbiol.">
        <title>Aerobic Denitrification and Heterotrophic Sulfur Oxidation in the Genus Halomonas Revealed by Six Novel Species Characterizations and Genome-Based Analysis.</title>
        <authorList>
            <person name="Wang L."/>
            <person name="Shao Z."/>
        </authorList>
    </citation>
    <scope>NUCLEOTIDE SEQUENCE [LARGE SCALE GENOMIC DNA]</scope>
    <source>
        <strain evidence="2 3">MCCC 1A11059</strain>
    </source>
</reference>
<evidence type="ECO:0000259" key="1">
    <source>
        <dbReference type="Pfam" id="PF09722"/>
    </source>
</evidence>
<accession>A0ABX7W9M0</accession>
<organism evidence="2 3">
    <name type="scientific">Billgrantia sulfidoxydans</name>
    <dbReference type="NCBI Taxonomy" id="2733484"/>
    <lineage>
        <taxon>Bacteria</taxon>
        <taxon>Pseudomonadati</taxon>
        <taxon>Pseudomonadota</taxon>
        <taxon>Gammaproteobacteria</taxon>
        <taxon>Oceanospirillales</taxon>
        <taxon>Halomonadaceae</taxon>
        <taxon>Billgrantia</taxon>
    </lineage>
</organism>
<dbReference type="InterPro" id="IPR024467">
    <property type="entry name" value="Xre/MbcA/ParS-like_toxin-bd"/>
</dbReference>
<feature type="domain" description="Antitoxin Xre/MbcA/ParS-like toxin-binding" evidence="1">
    <location>
        <begin position="110"/>
        <end position="151"/>
    </location>
</feature>
<keyword evidence="3" id="KW-1185">Reference proteome</keyword>
<dbReference type="EMBL" id="CP053381">
    <property type="protein sequence ID" value="QTP57034.1"/>
    <property type="molecule type" value="Genomic_DNA"/>
</dbReference>
<dbReference type="Pfam" id="PF09722">
    <property type="entry name" value="Xre_MbcA_ParS_C"/>
    <property type="match status" value="1"/>
</dbReference>
<sequence>MEKRLFRALQARQSEFEQDGICIDLREGEAVLRAVDSHLGRYTLKISTASVDAGFFISVISSDTSPAPPDNHIIRDPSAVLAFLNRRLDQLHGHDPDAEVILSRIETWASSREAAEDWYRYTPIPALGGNTAQQQVAKGGVKDVLAYLDHLGQGGYA</sequence>
<evidence type="ECO:0000313" key="2">
    <source>
        <dbReference type="EMBL" id="QTP57034.1"/>
    </source>
</evidence>
<protein>
    <submittedName>
        <fullName evidence="2">DUF2384 domain-containing protein</fullName>
    </submittedName>
</protein>
<evidence type="ECO:0000313" key="3">
    <source>
        <dbReference type="Proteomes" id="UP000671868"/>
    </source>
</evidence>
<name>A0ABX7W9M0_9GAMM</name>
<dbReference type="Proteomes" id="UP000671868">
    <property type="component" value="Chromosome"/>
</dbReference>